<accession>A0ABQ7HHX7</accession>
<dbReference type="Proteomes" id="UP000773850">
    <property type="component" value="Unassembled WGS sequence"/>
</dbReference>
<evidence type="ECO:0000313" key="1">
    <source>
        <dbReference type="EMBL" id="KAF6511807.1"/>
    </source>
</evidence>
<evidence type="ECO:0000313" key="2">
    <source>
        <dbReference type="Proteomes" id="UP000773850"/>
    </source>
</evidence>
<name>A0ABQ7HHX7_GEOSE</name>
<dbReference type="EMBL" id="LUCS01000015">
    <property type="protein sequence ID" value="KAF6511807.1"/>
    <property type="molecule type" value="Genomic_DNA"/>
</dbReference>
<organism evidence="1 2">
    <name type="scientific">Geobacillus stearothermophilus</name>
    <name type="common">Bacillus stearothermophilus</name>
    <dbReference type="NCBI Taxonomy" id="1422"/>
    <lineage>
        <taxon>Bacteria</taxon>
        <taxon>Bacillati</taxon>
        <taxon>Bacillota</taxon>
        <taxon>Bacilli</taxon>
        <taxon>Bacillales</taxon>
        <taxon>Anoxybacillaceae</taxon>
        <taxon>Geobacillus</taxon>
    </lineage>
</organism>
<keyword evidence="2" id="KW-1185">Reference proteome</keyword>
<proteinExistence type="predicted"/>
<sequence length="119" mass="14230">MNMDIKILCDFEDLTGLFPRRIEVGVNFELWLYPHINLSNGENDFDDLVLIIKNTEMNYKLYIFSENESNFEDQKHLEKIINLIHDVSENFECIFKKVEDIYSKEVDVLIEEIKEEHNV</sequence>
<protein>
    <submittedName>
        <fullName evidence="1">Uncharacterized protein</fullName>
    </submittedName>
</protein>
<reference evidence="1 2" key="1">
    <citation type="submission" date="2016-03" db="EMBL/GenBank/DDBJ databases">
        <title>Spore heat resistance.</title>
        <authorList>
            <person name="Boekhorst J."/>
            <person name="Berendsen E.M."/>
            <person name="Wells-Bennik M.H."/>
            <person name="Kuipers O.P."/>
        </authorList>
    </citation>
    <scope>NUCLEOTIDE SEQUENCE [LARGE SCALE GENOMIC DNA]</scope>
    <source>
        <strain evidence="1 2">GS8</strain>
    </source>
</reference>
<gene>
    <name evidence="1" type="ORF">GS8_881</name>
</gene>
<comment type="caution">
    <text evidence="1">The sequence shown here is derived from an EMBL/GenBank/DDBJ whole genome shotgun (WGS) entry which is preliminary data.</text>
</comment>